<dbReference type="AlphaFoldDB" id="A0A8D9F752"/>
<evidence type="ECO:0000256" key="1">
    <source>
        <dbReference type="SAM" id="Phobius"/>
    </source>
</evidence>
<keyword evidence="1" id="KW-0812">Transmembrane</keyword>
<keyword evidence="1" id="KW-0472">Membrane</keyword>
<protein>
    <submittedName>
        <fullName evidence="2">Uncharacterized protein</fullName>
    </submittedName>
</protein>
<reference evidence="2" key="1">
    <citation type="submission" date="2021-05" db="EMBL/GenBank/DDBJ databases">
        <authorList>
            <person name="Alioto T."/>
            <person name="Alioto T."/>
            <person name="Gomez Garrido J."/>
        </authorList>
    </citation>
    <scope>NUCLEOTIDE SEQUENCE</scope>
</reference>
<proteinExistence type="predicted"/>
<sequence>MYNIYFPYTSPFLFCYTMYYNIYFPYLPPALLFPYFYNSISFSFSSLIFLIPSNSIFLLFPSSIIPIPSFISISIFLYLLSPSRIIFSLPQYCLSAGVKSGPLRGRSTRT</sequence>
<name>A0A8D9F752_9HEMI</name>
<feature type="transmembrane region" description="Helical" evidence="1">
    <location>
        <begin position="6"/>
        <end position="24"/>
    </location>
</feature>
<organism evidence="2">
    <name type="scientific">Cacopsylla melanoneura</name>
    <dbReference type="NCBI Taxonomy" id="428564"/>
    <lineage>
        <taxon>Eukaryota</taxon>
        <taxon>Metazoa</taxon>
        <taxon>Ecdysozoa</taxon>
        <taxon>Arthropoda</taxon>
        <taxon>Hexapoda</taxon>
        <taxon>Insecta</taxon>
        <taxon>Pterygota</taxon>
        <taxon>Neoptera</taxon>
        <taxon>Paraneoptera</taxon>
        <taxon>Hemiptera</taxon>
        <taxon>Sternorrhyncha</taxon>
        <taxon>Psylloidea</taxon>
        <taxon>Psyllidae</taxon>
        <taxon>Psyllinae</taxon>
        <taxon>Cacopsylla</taxon>
    </lineage>
</organism>
<dbReference type="EMBL" id="HBUF01611525">
    <property type="protein sequence ID" value="CAG6778815.1"/>
    <property type="molecule type" value="Transcribed_RNA"/>
</dbReference>
<keyword evidence="1" id="KW-1133">Transmembrane helix</keyword>
<dbReference type="EMBL" id="HBUF01611524">
    <property type="protein sequence ID" value="CAG6778814.1"/>
    <property type="molecule type" value="Transcribed_RNA"/>
</dbReference>
<feature type="transmembrane region" description="Helical" evidence="1">
    <location>
        <begin position="57"/>
        <end position="80"/>
    </location>
</feature>
<evidence type="ECO:0000313" key="2">
    <source>
        <dbReference type="EMBL" id="CAG6778814.1"/>
    </source>
</evidence>
<feature type="transmembrane region" description="Helical" evidence="1">
    <location>
        <begin position="31"/>
        <end position="51"/>
    </location>
</feature>
<accession>A0A8D9F752</accession>